<evidence type="ECO:0000313" key="5">
    <source>
        <dbReference type="Proteomes" id="UP001149074"/>
    </source>
</evidence>
<dbReference type="InterPro" id="IPR029058">
    <property type="entry name" value="AB_hydrolase_fold"/>
</dbReference>
<dbReference type="GO" id="GO:0005634">
    <property type="term" value="C:nucleus"/>
    <property type="evidence" value="ECO:0007669"/>
    <property type="project" value="TreeGrafter"/>
</dbReference>
<dbReference type="InterPro" id="IPR050593">
    <property type="entry name" value="LovG"/>
</dbReference>
<feature type="transmembrane region" description="Helical" evidence="2">
    <location>
        <begin position="116"/>
        <end position="136"/>
    </location>
</feature>
<keyword evidence="2" id="KW-1133">Transmembrane helix</keyword>
<evidence type="ECO:0000256" key="1">
    <source>
        <dbReference type="ARBA" id="ARBA00022801"/>
    </source>
</evidence>
<keyword evidence="1" id="KW-0378">Hydrolase</keyword>
<dbReference type="SUPFAM" id="SSF53474">
    <property type="entry name" value="alpha/beta-Hydrolases"/>
    <property type="match status" value="1"/>
</dbReference>
<protein>
    <recommendedName>
        <fullName evidence="3">Serine hydrolase domain-containing protein</fullName>
    </recommendedName>
</protein>
<dbReference type="GeneID" id="81351785"/>
<reference evidence="4" key="2">
    <citation type="journal article" date="2023" name="IMA Fungus">
        <title>Comparative genomic study of the Penicillium genus elucidates a diverse pangenome and 15 lateral gene transfer events.</title>
        <authorList>
            <person name="Petersen C."/>
            <person name="Sorensen T."/>
            <person name="Nielsen M.R."/>
            <person name="Sondergaard T.E."/>
            <person name="Sorensen J.L."/>
            <person name="Fitzpatrick D.A."/>
            <person name="Frisvad J.C."/>
            <person name="Nielsen K.L."/>
        </authorList>
    </citation>
    <scope>NUCLEOTIDE SEQUENCE</scope>
    <source>
        <strain evidence="4">IBT 30761</strain>
    </source>
</reference>
<dbReference type="GO" id="GO:0016787">
    <property type="term" value="F:hydrolase activity"/>
    <property type="evidence" value="ECO:0007669"/>
    <property type="project" value="UniProtKB-KW"/>
</dbReference>
<gene>
    <name evidence="4" type="ORF">N7532_000302</name>
</gene>
<dbReference type="Pfam" id="PF03959">
    <property type="entry name" value="FSH1"/>
    <property type="match status" value="1"/>
</dbReference>
<reference evidence="4" key="1">
    <citation type="submission" date="2022-11" db="EMBL/GenBank/DDBJ databases">
        <authorList>
            <person name="Petersen C."/>
        </authorList>
    </citation>
    <scope>NUCLEOTIDE SEQUENCE</scope>
    <source>
        <strain evidence="4">IBT 30761</strain>
    </source>
</reference>
<sequence>MTSNEPCATVPSCVKILMLHGHGQSGQFFRCKTQFMHQAIRQVVLKALQENPRRGQVDTVEFHYPSGILPANPDHPRGESNDMWAWGNGDPELDIIRGLEQSIQYIFRLLEQHGPFIGVMGFSTGAALAAIIASLLEKEKPVYGFQFDTFHPPLEFVISFSGFKLENPDYKHIYSPKIKTPILHIIGTLDTMVSTSQSLRLRKSCANASLHSFHGTHYVPRTRHFLKALAQFVEETLGSEGYNEGDWEDCDED</sequence>
<dbReference type="GO" id="GO:0005737">
    <property type="term" value="C:cytoplasm"/>
    <property type="evidence" value="ECO:0007669"/>
    <property type="project" value="TreeGrafter"/>
</dbReference>
<dbReference type="GO" id="GO:0019748">
    <property type="term" value="P:secondary metabolic process"/>
    <property type="evidence" value="ECO:0007669"/>
    <property type="project" value="TreeGrafter"/>
</dbReference>
<keyword evidence="2" id="KW-0812">Transmembrane</keyword>
<dbReference type="GO" id="GO:0072330">
    <property type="term" value="P:monocarboxylic acid biosynthetic process"/>
    <property type="evidence" value="ECO:0007669"/>
    <property type="project" value="UniProtKB-ARBA"/>
</dbReference>
<dbReference type="EMBL" id="JAPQKI010000001">
    <property type="protein sequence ID" value="KAJ5112257.1"/>
    <property type="molecule type" value="Genomic_DNA"/>
</dbReference>
<dbReference type="AlphaFoldDB" id="A0A9W9G591"/>
<dbReference type="InterPro" id="IPR005645">
    <property type="entry name" value="FSH-like_dom"/>
</dbReference>
<dbReference type="PANTHER" id="PTHR48070:SF6">
    <property type="entry name" value="ESTERASE OVCA2"/>
    <property type="match status" value="1"/>
</dbReference>
<evidence type="ECO:0000259" key="3">
    <source>
        <dbReference type="Pfam" id="PF03959"/>
    </source>
</evidence>
<name>A0A9W9G591_9EURO</name>
<evidence type="ECO:0000256" key="2">
    <source>
        <dbReference type="SAM" id="Phobius"/>
    </source>
</evidence>
<accession>A0A9W9G591</accession>
<dbReference type="RefSeq" id="XP_056480030.1">
    <property type="nucleotide sequence ID" value="XM_056612806.1"/>
</dbReference>
<dbReference type="Gene3D" id="3.40.50.1820">
    <property type="entry name" value="alpha/beta hydrolase"/>
    <property type="match status" value="1"/>
</dbReference>
<organism evidence="4 5">
    <name type="scientific">Penicillium argentinense</name>
    <dbReference type="NCBI Taxonomy" id="1131581"/>
    <lineage>
        <taxon>Eukaryota</taxon>
        <taxon>Fungi</taxon>
        <taxon>Dikarya</taxon>
        <taxon>Ascomycota</taxon>
        <taxon>Pezizomycotina</taxon>
        <taxon>Eurotiomycetes</taxon>
        <taxon>Eurotiomycetidae</taxon>
        <taxon>Eurotiales</taxon>
        <taxon>Aspergillaceae</taxon>
        <taxon>Penicillium</taxon>
    </lineage>
</organism>
<comment type="caution">
    <text evidence="4">The sequence shown here is derived from an EMBL/GenBank/DDBJ whole genome shotgun (WGS) entry which is preliminary data.</text>
</comment>
<proteinExistence type="predicted"/>
<evidence type="ECO:0000313" key="4">
    <source>
        <dbReference type="EMBL" id="KAJ5112257.1"/>
    </source>
</evidence>
<dbReference type="PANTHER" id="PTHR48070">
    <property type="entry name" value="ESTERASE OVCA2"/>
    <property type="match status" value="1"/>
</dbReference>
<keyword evidence="2" id="KW-0472">Membrane</keyword>
<feature type="domain" description="Serine hydrolase" evidence="3">
    <location>
        <begin position="13"/>
        <end position="227"/>
    </location>
</feature>
<dbReference type="GO" id="GO:0017000">
    <property type="term" value="P:antibiotic biosynthetic process"/>
    <property type="evidence" value="ECO:0007669"/>
    <property type="project" value="UniProtKB-ARBA"/>
</dbReference>
<keyword evidence="5" id="KW-1185">Reference proteome</keyword>
<dbReference type="OrthoDB" id="2094269at2759"/>
<dbReference type="Proteomes" id="UP001149074">
    <property type="component" value="Unassembled WGS sequence"/>
</dbReference>